<evidence type="ECO:0000256" key="1">
    <source>
        <dbReference type="SAM" id="MobiDB-lite"/>
    </source>
</evidence>
<evidence type="ECO:0000313" key="3">
    <source>
        <dbReference type="Proteomes" id="UP000008387"/>
    </source>
</evidence>
<dbReference type="EMBL" id="FR871758">
    <property type="protein sequence ID" value="CCB80907.1"/>
    <property type="molecule type" value="Genomic_DNA"/>
</dbReference>
<name>F8KUH2_HELBC</name>
<sequence length="84" mass="9552">MQTESTEDKDKIQSNTSAGTDQQIGQTNLNGEFLAHIKEINTKDPQLAQELLSDFWDNSMRCINNARNALEWLEKHPPQPQKGI</sequence>
<evidence type="ECO:0000313" key="2">
    <source>
        <dbReference type="EMBL" id="CCB80907.1"/>
    </source>
</evidence>
<keyword evidence="3" id="KW-1185">Reference proteome</keyword>
<protein>
    <submittedName>
        <fullName evidence="2">Uncharacterized protein</fullName>
    </submittedName>
</protein>
<dbReference type="HOGENOM" id="CLU_2522961_0_0_7"/>
<geneLocation type="plasmid" evidence="2 3">
    <name>phbz1</name>
</geneLocation>
<dbReference type="RefSeq" id="WP_013882014.1">
    <property type="nucleotide sequence ID" value="NC_015670.1"/>
</dbReference>
<dbReference type="GeneID" id="64361240"/>
<accession>F8KUH2</accession>
<dbReference type="KEGG" id="hbi:HBZC1_p0270"/>
<feature type="compositionally biased region" description="Basic and acidic residues" evidence="1">
    <location>
        <begin position="1"/>
        <end position="12"/>
    </location>
</feature>
<gene>
    <name evidence="2" type="ordered locus">HBZC1_p0270</name>
</gene>
<dbReference type="AlphaFoldDB" id="F8KUH2"/>
<feature type="region of interest" description="Disordered" evidence="1">
    <location>
        <begin position="1"/>
        <end position="27"/>
    </location>
</feature>
<proteinExistence type="predicted"/>
<feature type="compositionally biased region" description="Polar residues" evidence="1">
    <location>
        <begin position="13"/>
        <end position="27"/>
    </location>
</feature>
<dbReference type="Proteomes" id="UP000008387">
    <property type="component" value="Plasmid phbz1"/>
</dbReference>
<organism evidence="2 3">
    <name type="scientific">Helicobacter bizzozeronii (strain CIII-1)</name>
    <dbReference type="NCBI Taxonomy" id="1002804"/>
    <lineage>
        <taxon>Bacteria</taxon>
        <taxon>Pseudomonadati</taxon>
        <taxon>Campylobacterota</taxon>
        <taxon>Epsilonproteobacteria</taxon>
        <taxon>Campylobacterales</taxon>
        <taxon>Helicobacteraceae</taxon>
        <taxon>Helicobacter</taxon>
    </lineage>
</organism>
<keyword evidence="2" id="KW-0614">Plasmid</keyword>
<reference evidence="2 3" key="1">
    <citation type="journal article" date="2011" name="J. Bacteriol.">
        <title>Genome sequence of Helicobacter bizzozeronii strain CIII-1, an isolate from human gastric mucosa.</title>
        <authorList>
            <person name="Schott T."/>
            <person name="Rossi M."/>
            <person name="Hanninen M.L."/>
        </authorList>
    </citation>
    <scope>NUCLEOTIDE SEQUENCE [LARGE SCALE GENOMIC DNA]</scope>
    <source>
        <strain evidence="2 3">CIII-1</strain>
    </source>
</reference>